<gene>
    <name evidence="1" type="ORF">JI735_12110</name>
</gene>
<sequence length="56" mass="6751">MALGKMRIAPDVLAEMPWWERHRRGMVGTTEEMPLLERRKGKDREQWRRPTGVKYL</sequence>
<accession>A0A974SFC8</accession>
<dbReference type="EMBL" id="CP068595">
    <property type="protein sequence ID" value="QQZ63161.1"/>
    <property type="molecule type" value="Genomic_DNA"/>
</dbReference>
<keyword evidence="2" id="KW-1185">Reference proteome</keyword>
<proteinExistence type="predicted"/>
<dbReference type="RefSeq" id="WP_167330856.1">
    <property type="nucleotide sequence ID" value="NZ_CP068595.1"/>
</dbReference>
<dbReference type="KEGG" id="pson:JI735_12110"/>
<reference evidence="1 2" key="1">
    <citation type="submission" date="2021-01" db="EMBL/GenBank/DDBJ databases">
        <title>Whole genome sequence of Paenibacillus sonchi LMG 24727 for comparative genomics.</title>
        <authorList>
            <person name="Lee G."/>
            <person name="Kim M.-J."/>
            <person name="Lim K."/>
            <person name="Shin J.-H."/>
        </authorList>
    </citation>
    <scope>NUCLEOTIDE SEQUENCE [LARGE SCALE GENOMIC DNA]</scope>
    <source>
        <strain evidence="1 2">LMG 24727</strain>
    </source>
</reference>
<evidence type="ECO:0000313" key="1">
    <source>
        <dbReference type="EMBL" id="QQZ63161.1"/>
    </source>
</evidence>
<evidence type="ECO:0000313" key="2">
    <source>
        <dbReference type="Proteomes" id="UP000595841"/>
    </source>
</evidence>
<protein>
    <submittedName>
        <fullName evidence="1">Uncharacterized protein</fullName>
    </submittedName>
</protein>
<dbReference type="Proteomes" id="UP000595841">
    <property type="component" value="Chromosome"/>
</dbReference>
<dbReference type="AlphaFoldDB" id="A0A974SFC8"/>
<organism evidence="1 2">
    <name type="scientific">Paenibacillus sonchi</name>
    <dbReference type="NCBI Taxonomy" id="373687"/>
    <lineage>
        <taxon>Bacteria</taxon>
        <taxon>Bacillati</taxon>
        <taxon>Bacillota</taxon>
        <taxon>Bacilli</taxon>
        <taxon>Bacillales</taxon>
        <taxon>Paenibacillaceae</taxon>
        <taxon>Paenibacillus</taxon>
        <taxon>Paenibacillus sonchi group</taxon>
    </lineage>
</organism>
<name>A0A974SFC8_9BACL</name>